<evidence type="ECO:0000313" key="4">
    <source>
        <dbReference type="Proteomes" id="UP001054889"/>
    </source>
</evidence>
<dbReference type="InterPro" id="IPR016039">
    <property type="entry name" value="Thiolase-like"/>
</dbReference>
<reference evidence="3" key="1">
    <citation type="journal article" date="2018" name="DNA Res.">
        <title>Multiple hybrid de novo genome assembly of finger millet, an orphan allotetraploid crop.</title>
        <authorList>
            <person name="Hatakeyama M."/>
            <person name="Aluri S."/>
            <person name="Balachadran M.T."/>
            <person name="Sivarajan S.R."/>
            <person name="Patrignani A."/>
            <person name="Gruter S."/>
            <person name="Poveda L."/>
            <person name="Shimizu-Inatsugi R."/>
            <person name="Baeten J."/>
            <person name="Francoijs K.J."/>
            <person name="Nataraja K.N."/>
            <person name="Reddy Y.A.N."/>
            <person name="Phadnis S."/>
            <person name="Ravikumar R.L."/>
            <person name="Schlapbach R."/>
            <person name="Sreeman S.M."/>
            <person name="Shimizu K.K."/>
        </authorList>
    </citation>
    <scope>NUCLEOTIDE SEQUENCE</scope>
</reference>
<accession>A0AAV5D1C3</accession>
<proteinExistence type="inferred from homology"/>
<dbReference type="InterPro" id="IPR001099">
    <property type="entry name" value="Chalcone/stilbene_synt_N"/>
</dbReference>
<feature type="domain" description="Chalcone/stilbene synthase N-terminal" evidence="2">
    <location>
        <begin position="11"/>
        <end position="204"/>
    </location>
</feature>
<dbReference type="EMBL" id="BQKI01000011">
    <property type="protein sequence ID" value="GJN04738.1"/>
    <property type="molecule type" value="Genomic_DNA"/>
</dbReference>
<evidence type="ECO:0000256" key="1">
    <source>
        <dbReference type="ARBA" id="ARBA00005531"/>
    </source>
</evidence>
<dbReference type="Gene3D" id="3.40.47.10">
    <property type="match status" value="1"/>
</dbReference>
<protein>
    <recommendedName>
        <fullName evidence="2">Chalcone/stilbene synthase N-terminal domain-containing protein</fullName>
    </recommendedName>
</protein>
<dbReference type="GO" id="GO:0030639">
    <property type="term" value="P:polyketide biosynthetic process"/>
    <property type="evidence" value="ECO:0007669"/>
    <property type="project" value="TreeGrafter"/>
</dbReference>
<sequence>MVSHPANVADKIQQRQRASLLAIGTANPANCIRQDDYTDWYFRVTKSDHLHDLKTKMRRMCDRSGIKKRYFHHSERTILDHPVLLSGQQLPSLDARQDILATAVPELAAAAAKDAIAEWGRPASDITHLVVSTYSGAHMPGADLHLASLLGLGPSVCRTVLYLQGCTAGSSVLRVAKDIAENNPGARVLVACAELTLVFFRAPGSFPGTIAMQGHVRRRSERRRGRR</sequence>
<evidence type="ECO:0000313" key="3">
    <source>
        <dbReference type="EMBL" id="GJN04738.1"/>
    </source>
</evidence>
<dbReference type="Pfam" id="PF00195">
    <property type="entry name" value="Chal_sti_synt_N"/>
    <property type="match status" value="1"/>
</dbReference>
<gene>
    <name evidence="3" type="primary">ga22309</name>
    <name evidence="3" type="ORF">PR202_ga22309</name>
</gene>
<name>A0AAV5D1C3_ELECO</name>
<dbReference type="InterPro" id="IPR011141">
    <property type="entry name" value="Polyketide_synthase_type-III"/>
</dbReference>
<dbReference type="AlphaFoldDB" id="A0AAV5D1C3"/>
<comment type="similarity">
    <text evidence="1">Belongs to the thiolase-like superfamily. Chalcone/stilbene synthases family.</text>
</comment>
<organism evidence="3 4">
    <name type="scientific">Eleusine coracana subsp. coracana</name>
    <dbReference type="NCBI Taxonomy" id="191504"/>
    <lineage>
        <taxon>Eukaryota</taxon>
        <taxon>Viridiplantae</taxon>
        <taxon>Streptophyta</taxon>
        <taxon>Embryophyta</taxon>
        <taxon>Tracheophyta</taxon>
        <taxon>Spermatophyta</taxon>
        <taxon>Magnoliopsida</taxon>
        <taxon>Liliopsida</taxon>
        <taxon>Poales</taxon>
        <taxon>Poaceae</taxon>
        <taxon>PACMAD clade</taxon>
        <taxon>Chloridoideae</taxon>
        <taxon>Cynodonteae</taxon>
        <taxon>Eleusininae</taxon>
        <taxon>Eleusine</taxon>
    </lineage>
</organism>
<dbReference type="PANTHER" id="PTHR11877">
    <property type="entry name" value="HYDROXYMETHYLGLUTARYL-COA SYNTHASE"/>
    <property type="match status" value="1"/>
</dbReference>
<comment type="caution">
    <text evidence="3">The sequence shown here is derived from an EMBL/GenBank/DDBJ whole genome shotgun (WGS) entry which is preliminary data.</text>
</comment>
<dbReference type="FunFam" id="3.40.47.10:FF:000025">
    <property type="entry name" value="Chalcone synthase 2"/>
    <property type="match status" value="1"/>
</dbReference>
<dbReference type="GO" id="GO:0016747">
    <property type="term" value="F:acyltransferase activity, transferring groups other than amino-acyl groups"/>
    <property type="evidence" value="ECO:0007669"/>
    <property type="project" value="InterPro"/>
</dbReference>
<keyword evidence="4" id="KW-1185">Reference proteome</keyword>
<dbReference type="SUPFAM" id="SSF53901">
    <property type="entry name" value="Thiolase-like"/>
    <property type="match status" value="1"/>
</dbReference>
<dbReference type="PANTHER" id="PTHR11877:SF74">
    <property type="entry name" value="TYPE III POLYKETIDE SYNTHASE B"/>
    <property type="match status" value="1"/>
</dbReference>
<reference evidence="3" key="2">
    <citation type="submission" date="2021-12" db="EMBL/GenBank/DDBJ databases">
        <title>Resequencing data analysis of finger millet.</title>
        <authorList>
            <person name="Hatakeyama M."/>
            <person name="Aluri S."/>
            <person name="Balachadran M.T."/>
            <person name="Sivarajan S.R."/>
            <person name="Poveda L."/>
            <person name="Shimizu-Inatsugi R."/>
            <person name="Schlapbach R."/>
            <person name="Sreeman S.M."/>
            <person name="Shimizu K.K."/>
        </authorList>
    </citation>
    <scope>NUCLEOTIDE SEQUENCE</scope>
</reference>
<evidence type="ECO:0000259" key="2">
    <source>
        <dbReference type="Pfam" id="PF00195"/>
    </source>
</evidence>
<dbReference type="Proteomes" id="UP001054889">
    <property type="component" value="Unassembled WGS sequence"/>
</dbReference>